<dbReference type="GO" id="GO:0140359">
    <property type="term" value="F:ABC-type transporter activity"/>
    <property type="evidence" value="ECO:0007669"/>
    <property type="project" value="InterPro"/>
</dbReference>
<feature type="transmembrane region" description="Helical" evidence="9">
    <location>
        <begin position="64"/>
        <end position="91"/>
    </location>
</feature>
<comment type="similarity">
    <text evidence="2 9">Belongs to the ABC-2 integral membrane protein family.</text>
</comment>
<keyword evidence="3 9" id="KW-0813">Transport</keyword>
<dbReference type="RefSeq" id="WP_175108019.1">
    <property type="nucleotide sequence ID" value="NZ_CADIKM010000060.1"/>
</dbReference>
<keyword evidence="8 9" id="KW-0472">Membrane</keyword>
<evidence type="ECO:0000259" key="10">
    <source>
        <dbReference type="PROSITE" id="PS51012"/>
    </source>
</evidence>
<dbReference type="GO" id="GO:0005886">
    <property type="term" value="C:plasma membrane"/>
    <property type="evidence" value="ECO:0007669"/>
    <property type="project" value="UniProtKB-SubCell"/>
</dbReference>
<dbReference type="GO" id="GO:0015774">
    <property type="term" value="P:polysaccharide transport"/>
    <property type="evidence" value="ECO:0007669"/>
    <property type="project" value="UniProtKB-KW"/>
</dbReference>
<keyword evidence="7" id="KW-0762">Sugar transport</keyword>
<feature type="transmembrane region" description="Helical" evidence="9">
    <location>
        <begin position="226"/>
        <end position="247"/>
    </location>
</feature>
<dbReference type="PANTHER" id="PTHR30413:SF10">
    <property type="entry name" value="CAPSULE POLYSACCHARIDE EXPORT INNER-MEMBRANE PROTEIN CTRC"/>
    <property type="match status" value="1"/>
</dbReference>
<sequence>MRGFSQFCWLGFTLARRDIEQRYRGTALGFAWPFANAALLLGVFSLVFSVILRVRWGGALGNSALMIFAGLVPFLFIAEVLTRSSLCVIAVPNFVKKVRFPLALLPIVLVASALVIAAINTLILCIAALATLHSLPWQALLLPLVFVPMVLFAVGLAMFLGSLGVFFRDLAQVMPLFAQVLMYLAPVCYPRTIVPARFGRYIDLNPLTWFVETIRALLFGGDIPPLWQWIAQTVVWLCFAGLGYSFFHRTRRMFADLL</sequence>
<reference evidence="11 12" key="1">
    <citation type="submission" date="2020-04" db="EMBL/GenBank/DDBJ databases">
        <authorList>
            <person name="De Canck E."/>
        </authorList>
    </citation>
    <scope>NUCLEOTIDE SEQUENCE [LARGE SCALE GENOMIC DNA]</scope>
    <source>
        <strain evidence="11 12">LMG 28138</strain>
    </source>
</reference>
<evidence type="ECO:0000256" key="2">
    <source>
        <dbReference type="ARBA" id="ARBA00007783"/>
    </source>
</evidence>
<evidence type="ECO:0000256" key="5">
    <source>
        <dbReference type="ARBA" id="ARBA00022692"/>
    </source>
</evidence>
<evidence type="ECO:0000256" key="8">
    <source>
        <dbReference type="ARBA" id="ARBA00023136"/>
    </source>
</evidence>
<dbReference type="AlphaFoldDB" id="A0A6S7BKZ5"/>
<keyword evidence="6 9" id="KW-1133">Transmembrane helix</keyword>
<feature type="transmembrane region" description="Helical" evidence="9">
    <location>
        <begin position="173"/>
        <end position="189"/>
    </location>
</feature>
<dbReference type="Proteomes" id="UP000494115">
    <property type="component" value="Unassembled WGS sequence"/>
</dbReference>
<feature type="transmembrane region" description="Helical" evidence="9">
    <location>
        <begin position="27"/>
        <end position="52"/>
    </location>
</feature>
<evidence type="ECO:0000256" key="6">
    <source>
        <dbReference type="ARBA" id="ARBA00022989"/>
    </source>
</evidence>
<dbReference type="GO" id="GO:0015920">
    <property type="term" value="P:lipopolysaccharide transport"/>
    <property type="evidence" value="ECO:0007669"/>
    <property type="project" value="TreeGrafter"/>
</dbReference>
<protein>
    <recommendedName>
        <fullName evidence="9">Transport permease protein</fullName>
    </recommendedName>
</protein>
<dbReference type="PROSITE" id="PS51012">
    <property type="entry name" value="ABC_TM2"/>
    <property type="match status" value="1"/>
</dbReference>
<evidence type="ECO:0000256" key="7">
    <source>
        <dbReference type="ARBA" id="ARBA00023047"/>
    </source>
</evidence>
<feature type="transmembrane region" description="Helical" evidence="9">
    <location>
        <begin position="103"/>
        <end position="129"/>
    </location>
</feature>
<organism evidence="11 12">
    <name type="scientific">Pararobbsia alpina</name>
    <dbReference type="NCBI Taxonomy" id="621374"/>
    <lineage>
        <taxon>Bacteria</taxon>
        <taxon>Pseudomonadati</taxon>
        <taxon>Pseudomonadota</taxon>
        <taxon>Betaproteobacteria</taxon>
        <taxon>Burkholderiales</taxon>
        <taxon>Burkholderiaceae</taxon>
        <taxon>Pararobbsia</taxon>
    </lineage>
</organism>
<dbReference type="Pfam" id="PF01061">
    <property type="entry name" value="ABC2_membrane"/>
    <property type="match status" value="1"/>
</dbReference>
<evidence type="ECO:0000256" key="4">
    <source>
        <dbReference type="ARBA" id="ARBA00022475"/>
    </source>
</evidence>
<dbReference type="EMBL" id="CADIKM010000060">
    <property type="protein sequence ID" value="CAB3804058.1"/>
    <property type="molecule type" value="Genomic_DNA"/>
</dbReference>
<evidence type="ECO:0000256" key="9">
    <source>
        <dbReference type="RuleBase" id="RU361157"/>
    </source>
</evidence>
<keyword evidence="7" id="KW-0625">Polysaccharide transport</keyword>
<dbReference type="PANTHER" id="PTHR30413">
    <property type="entry name" value="INNER MEMBRANE TRANSPORT PERMEASE"/>
    <property type="match status" value="1"/>
</dbReference>
<evidence type="ECO:0000313" key="11">
    <source>
        <dbReference type="EMBL" id="CAB3804058.1"/>
    </source>
</evidence>
<name>A0A6S7BKZ5_9BURK</name>
<gene>
    <name evidence="11" type="primary">tagG</name>
    <name evidence="11" type="ORF">LMG28138_05454</name>
</gene>
<accession>A0A6S7BKZ5</accession>
<evidence type="ECO:0000256" key="1">
    <source>
        <dbReference type="ARBA" id="ARBA00004651"/>
    </source>
</evidence>
<evidence type="ECO:0000313" key="12">
    <source>
        <dbReference type="Proteomes" id="UP000494115"/>
    </source>
</evidence>
<evidence type="ECO:0000256" key="3">
    <source>
        <dbReference type="ARBA" id="ARBA00022448"/>
    </source>
</evidence>
<dbReference type="InterPro" id="IPR047817">
    <property type="entry name" value="ABC2_TM_bact-type"/>
</dbReference>
<dbReference type="InterPro" id="IPR013525">
    <property type="entry name" value="ABC2_TM"/>
</dbReference>
<proteinExistence type="inferred from homology"/>
<keyword evidence="4 9" id="KW-1003">Cell membrane</keyword>
<feature type="transmembrane region" description="Helical" evidence="9">
    <location>
        <begin position="141"/>
        <end position="167"/>
    </location>
</feature>
<feature type="domain" description="ABC transmembrane type-2" evidence="10">
    <location>
        <begin position="28"/>
        <end position="250"/>
    </location>
</feature>
<keyword evidence="12" id="KW-1185">Reference proteome</keyword>
<comment type="subcellular location">
    <subcellularLocation>
        <location evidence="9">Cell inner membrane</location>
        <topology evidence="9">Multi-pass membrane protein</topology>
    </subcellularLocation>
    <subcellularLocation>
        <location evidence="1">Cell membrane</location>
        <topology evidence="1">Multi-pass membrane protein</topology>
    </subcellularLocation>
</comment>
<keyword evidence="5 9" id="KW-0812">Transmembrane</keyword>